<dbReference type="PROSITE" id="PS01124">
    <property type="entry name" value="HTH_ARAC_FAMILY_2"/>
    <property type="match status" value="1"/>
</dbReference>
<proteinExistence type="predicted"/>
<keyword evidence="6" id="KW-1185">Reference proteome</keyword>
<keyword evidence="2 5" id="KW-0238">DNA-binding</keyword>
<dbReference type="InterPro" id="IPR037923">
    <property type="entry name" value="HTH-like"/>
</dbReference>
<evidence type="ECO:0000259" key="4">
    <source>
        <dbReference type="PROSITE" id="PS01124"/>
    </source>
</evidence>
<dbReference type="InterPro" id="IPR014710">
    <property type="entry name" value="RmlC-like_jellyroll"/>
</dbReference>
<dbReference type="Pfam" id="PF02311">
    <property type="entry name" value="AraC_binding"/>
    <property type="match status" value="1"/>
</dbReference>
<accession>A0A1M7L1A0</accession>
<dbReference type="PROSITE" id="PS00041">
    <property type="entry name" value="HTH_ARAC_FAMILY_1"/>
    <property type="match status" value="1"/>
</dbReference>
<evidence type="ECO:0000256" key="3">
    <source>
        <dbReference type="ARBA" id="ARBA00023163"/>
    </source>
</evidence>
<dbReference type="Pfam" id="PF12833">
    <property type="entry name" value="HTH_18"/>
    <property type="match status" value="1"/>
</dbReference>
<dbReference type="SUPFAM" id="SSF51215">
    <property type="entry name" value="Regulatory protein AraC"/>
    <property type="match status" value="1"/>
</dbReference>
<dbReference type="SMART" id="SM00342">
    <property type="entry name" value="HTH_ARAC"/>
    <property type="match status" value="1"/>
</dbReference>
<dbReference type="GO" id="GO:0043565">
    <property type="term" value="F:sequence-specific DNA binding"/>
    <property type="evidence" value="ECO:0007669"/>
    <property type="project" value="InterPro"/>
</dbReference>
<dbReference type="SUPFAM" id="SSF46689">
    <property type="entry name" value="Homeodomain-like"/>
    <property type="match status" value="2"/>
</dbReference>
<dbReference type="GO" id="GO:0003700">
    <property type="term" value="F:DNA-binding transcription factor activity"/>
    <property type="evidence" value="ECO:0007669"/>
    <property type="project" value="InterPro"/>
</dbReference>
<evidence type="ECO:0000256" key="1">
    <source>
        <dbReference type="ARBA" id="ARBA00023015"/>
    </source>
</evidence>
<dbReference type="Proteomes" id="UP000184038">
    <property type="component" value="Unassembled WGS sequence"/>
</dbReference>
<dbReference type="PANTHER" id="PTHR43280">
    <property type="entry name" value="ARAC-FAMILY TRANSCRIPTIONAL REGULATOR"/>
    <property type="match status" value="1"/>
</dbReference>
<evidence type="ECO:0000256" key="2">
    <source>
        <dbReference type="ARBA" id="ARBA00023125"/>
    </source>
</evidence>
<keyword evidence="1" id="KW-0805">Transcription regulation</keyword>
<dbReference type="Gene3D" id="2.60.120.10">
    <property type="entry name" value="Jelly Rolls"/>
    <property type="match status" value="1"/>
</dbReference>
<reference evidence="5 6" key="1">
    <citation type="submission" date="2016-11" db="EMBL/GenBank/DDBJ databases">
        <authorList>
            <person name="Jaros S."/>
            <person name="Januszkiewicz K."/>
            <person name="Wedrychowicz H."/>
        </authorList>
    </citation>
    <scope>NUCLEOTIDE SEQUENCE [LARGE SCALE GENOMIC DNA]</scope>
    <source>
        <strain evidence="5 6">DSM 15930</strain>
    </source>
</reference>
<dbReference type="PANTHER" id="PTHR43280:SF2">
    <property type="entry name" value="HTH-TYPE TRANSCRIPTIONAL REGULATOR EXSA"/>
    <property type="match status" value="1"/>
</dbReference>
<dbReference type="InterPro" id="IPR018062">
    <property type="entry name" value="HTH_AraC-typ_CS"/>
</dbReference>
<evidence type="ECO:0000313" key="5">
    <source>
        <dbReference type="EMBL" id="SHM71495.1"/>
    </source>
</evidence>
<keyword evidence="3" id="KW-0804">Transcription</keyword>
<feature type="domain" description="HTH araC/xylS-type" evidence="4">
    <location>
        <begin position="193"/>
        <end position="291"/>
    </location>
</feature>
<dbReference type="InterPro" id="IPR020449">
    <property type="entry name" value="Tscrpt_reg_AraC-type_HTH"/>
</dbReference>
<dbReference type="InterPro" id="IPR003313">
    <property type="entry name" value="AraC-bd"/>
</dbReference>
<dbReference type="AlphaFoldDB" id="A0A1M7L1A0"/>
<dbReference type="RefSeq" id="WP_073289163.1">
    <property type="nucleotide sequence ID" value="NZ_FRCP01000015.1"/>
</dbReference>
<protein>
    <submittedName>
        <fullName evidence="5">AraC-type DNA-binding protein</fullName>
    </submittedName>
</protein>
<sequence length="297" mass="35071">MNLQEYVKLHENKKHGNYLLPIKLYQMKVPDYFTDINIHWHEELEIVLITRGKCTFHIDLKPYTVTEGDFLILNPYVLHSCSQYKQEEYEADTFVLNLSMLDTNHDSCSIKFINSIADNKVIFPFVIRPDTPGYSLLKEYFLKSKNAYAGKQKGFELELKAYLYLFLHTLFTNIPVETPDPVNVDDVVTDKIKIILRYIKDNYTEQLTVKDMAEQLNFSEYHFMRFFKKYLGVTCIEYINNYRLDIAAKKLCMTNHSIMEVALETGFNNISYFNKLFKEKFKLTPKEFRVSVTTNIN</sequence>
<dbReference type="InterPro" id="IPR009057">
    <property type="entry name" value="Homeodomain-like_sf"/>
</dbReference>
<dbReference type="Gene3D" id="1.10.10.60">
    <property type="entry name" value="Homeodomain-like"/>
    <property type="match status" value="2"/>
</dbReference>
<dbReference type="EMBL" id="FRCP01000015">
    <property type="protein sequence ID" value="SHM71495.1"/>
    <property type="molecule type" value="Genomic_DNA"/>
</dbReference>
<gene>
    <name evidence="5" type="ORF">SAMN02746066_02998</name>
</gene>
<dbReference type="PRINTS" id="PR00032">
    <property type="entry name" value="HTHARAC"/>
</dbReference>
<evidence type="ECO:0000313" key="6">
    <source>
        <dbReference type="Proteomes" id="UP000184038"/>
    </source>
</evidence>
<organism evidence="5 6">
    <name type="scientific">Anaerosporobacter mobilis DSM 15930</name>
    <dbReference type="NCBI Taxonomy" id="1120996"/>
    <lineage>
        <taxon>Bacteria</taxon>
        <taxon>Bacillati</taxon>
        <taxon>Bacillota</taxon>
        <taxon>Clostridia</taxon>
        <taxon>Lachnospirales</taxon>
        <taxon>Lachnospiraceae</taxon>
        <taxon>Anaerosporobacter</taxon>
    </lineage>
</organism>
<dbReference type="InterPro" id="IPR018060">
    <property type="entry name" value="HTH_AraC"/>
</dbReference>
<dbReference type="STRING" id="1120996.SAMN02746066_02998"/>
<name>A0A1M7L1A0_9FIRM</name>